<accession>A0ABD5EI62</accession>
<name>A0ABD5EI62_9ACTN</name>
<gene>
    <name evidence="2" type="ORF">RM877_06285</name>
</gene>
<comment type="caution">
    <text evidence="2">The sequence shown here is derived from an EMBL/GenBank/DDBJ whole genome shotgun (WGS) entry which is preliminary data.</text>
</comment>
<keyword evidence="3" id="KW-1185">Reference proteome</keyword>
<feature type="region of interest" description="Disordered" evidence="1">
    <location>
        <begin position="10"/>
        <end position="54"/>
    </location>
</feature>
<dbReference type="EMBL" id="JAVRES010000002">
    <property type="protein sequence ID" value="MDT0434286.1"/>
    <property type="molecule type" value="Genomic_DNA"/>
</dbReference>
<organism evidence="2 3">
    <name type="scientific">Streptomyces doudnae</name>
    <dbReference type="NCBI Taxonomy" id="3075536"/>
    <lineage>
        <taxon>Bacteria</taxon>
        <taxon>Bacillati</taxon>
        <taxon>Actinomycetota</taxon>
        <taxon>Actinomycetes</taxon>
        <taxon>Kitasatosporales</taxon>
        <taxon>Streptomycetaceae</taxon>
        <taxon>Streptomyces</taxon>
    </lineage>
</organism>
<evidence type="ECO:0000313" key="3">
    <source>
        <dbReference type="Proteomes" id="UP001183535"/>
    </source>
</evidence>
<dbReference type="Proteomes" id="UP001183535">
    <property type="component" value="Unassembled WGS sequence"/>
</dbReference>
<protein>
    <submittedName>
        <fullName evidence="2">Uncharacterized protein</fullName>
    </submittedName>
</protein>
<dbReference type="AlphaFoldDB" id="A0ABD5EI62"/>
<dbReference type="RefSeq" id="WP_093828598.1">
    <property type="nucleotide sequence ID" value="NZ_JAVRES010000002.1"/>
</dbReference>
<evidence type="ECO:0000313" key="2">
    <source>
        <dbReference type="EMBL" id="MDT0434286.1"/>
    </source>
</evidence>
<proteinExistence type="predicted"/>
<evidence type="ECO:0000256" key="1">
    <source>
        <dbReference type="SAM" id="MobiDB-lite"/>
    </source>
</evidence>
<sequence>MGCCGCFVAGRGDRPPTGTRAPTRAGAGPDEDSFPQPDDAARRAVGRAAGAGHEGAGEPLLDVLASAADPLAENLFFPLLDRLGVVPL</sequence>
<reference evidence="3" key="1">
    <citation type="submission" date="2023-07" db="EMBL/GenBank/DDBJ databases">
        <title>30 novel species of actinomycetes from the DSMZ collection.</title>
        <authorList>
            <person name="Nouioui I."/>
        </authorList>
    </citation>
    <scope>NUCLEOTIDE SEQUENCE [LARGE SCALE GENOMIC DNA]</scope>
    <source>
        <strain evidence="3">DSM 41981</strain>
    </source>
</reference>